<keyword evidence="3" id="KW-1185">Reference proteome</keyword>
<dbReference type="Proteomes" id="UP000275408">
    <property type="component" value="Unassembled WGS sequence"/>
</dbReference>
<evidence type="ECO:0000313" key="3">
    <source>
        <dbReference type="Proteomes" id="UP000275408"/>
    </source>
</evidence>
<gene>
    <name evidence="2" type="ORF">pdam_00001910</name>
</gene>
<organism evidence="2 3">
    <name type="scientific">Pocillopora damicornis</name>
    <name type="common">Cauliflower coral</name>
    <name type="synonym">Millepora damicornis</name>
    <dbReference type="NCBI Taxonomy" id="46731"/>
    <lineage>
        <taxon>Eukaryota</taxon>
        <taxon>Metazoa</taxon>
        <taxon>Cnidaria</taxon>
        <taxon>Anthozoa</taxon>
        <taxon>Hexacorallia</taxon>
        <taxon>Scleractinia</taxon>
        <taxon>Astrocoeniina</taxon>
        <taxon>Pocilloporidae</taxon>
        <taxon>Pocillopora</taxon>
    </lineage>
</organism>
<feature type="region of interest" description="Disordered" evidence="1">
    <location>
        <begin position="216"/>
        <end position="254"/>
    </location>
</feature>
<feature type="region of interest" description="Disordered" evidence="1">
    <location>
        <begin position="157"/>
        <end position="181"/>
    </location>
</feature>
<feature type="compositionally biased region" description="Polar residues" evidence="1">
    <location>
        <begin position="119"/>
        <end position="128"/>
    </location>
</feature>
<feature type="region of interest" description="Disordered" evidence="1">
    <location>
        <begin position="119"/>
        <end position="141"/>
    </location>
</feature>
<accession>A0A3M6TQJ7</accession>
<evidence type="ECO:0000256" key="1">
    <source>
        <dbReference type="SAM" id="MobiDB-lite"/>
    </source>
</evidence>
<protein>
    <submittedName>
        <fullName evidence="2">Uncharacterized protein</fullName>
    </submittedName>
</protein>
<sequence length="737" mass="84263">MIGKFMTERKEISKRKVFVASSSAYDMEDDLQRCLMSRNIDSKREKHKRTGQEMSERRISDGYFITKDPQVATSKELIRNYPRGPSNNKSEILVEGTALSYNNFVQDSDVAEINVSMKSGPQGQNVCTSKDGGKTDARTAQGESSLCELRVCVSSDRRDQENTSEMNLSGSAKEAPRSLNPSPWKEIWSVLQDRSLTSCLSTRNMEFGRDVIETPFSTRTNPYSGPRKNKPQRIPPLYNTRKPFPTSQGNKEKMPSFDDAVVFHTVLKDARRDQGIGSPKDMNCEQRLELKKAKEVNLKKEPVEGNTSGRYENKCEKERTDILPNIAYPAASERYKSKFRVRLLPLVAKSDSLPNLTSSSTSVPSELIVTAPMNVVHPDESVLLGCFKNAERKTNLVSESELVKFRKNRSMSLDSVFSLESFAAYQANKSFSKEINVKGLQVLPDIKQSESNERKPTMKKPREEAFFYFSRELSGNTAKMDSKHAKIQTGSNQISAKIQSKQIQDRTQFSGYDEDVKSVRDLFIFGEKHCEPKSFSRMEAWINEEYRKVKRVKTGRFQQTGNFLRDLKTEASNKTSYKFFPSPEFKPGNYFLLPENSDEMEYDALRFDRCVPSYTYVKPSNQLCRNNIMRKAFCEVVGKDLCIDCNGGKLRQRFNHKMDSLYPCLQYDKDKRPYGYCPRAIRLTEPLPSRVERRPKSLNLYGRYRNATSGNVLGFDPNDCDNDAPMKICINARPYTR</sequence>
<proteinExistence type="predicted"/>
<evidence type="ECO:0000313" key="2">
    <source>
        <dbReference type="EMBL" id="RMX43538.1"/>
    </source>
</evidence>
<reference evidence="2 3" key="1">
    <citation type="journal article" date="2018" name="Sci. Rep.">
        <title>Comparative analysis of the Pocillopora damicornis genome highlights role of immune system in coral evolution.</title>
        <authorList>
            <person name="Cunning R."/>
            <person name="Bay R.A."/>
            <person name="Gillette P."/>
            <person name="Baker A.C."/>
            <person name="Traylor-Knowles N."/>
        </authorList>
    </citation>
    <scope>NUCLEOTIDE SEQUENCE [LARGE SCALE GENOMIC DNA]</scope>
    <source>
        <strain evidence="2">RSMAS</strain>
        <tissue evidence="2">Whole animal</tissue>
    </source>
</reference>
<name>A0A3M6TQJ7_POCDA</name>
<dbReference type="AlphaFoldDB" id="A0A3M6TQJ7"/>
<comment type="caution">
    <text evidence="2">The sequence shown here is derived from an EMBL/GenBank/DDBJ whole genome shotgun (WGS) entry which is preliminary data.</text>
</comment>
<dbReference type="EMBL" id="RCHS01003197">
    <property type="protein sequence ID" value="RMX43538.1"/>
    <property type="molecule type" value="Genomic_DNA"/>
</dbReference>